<dbReference type="EMBL" id="QZFU01000018">
    <property type="protein sequence ID" value="RJO75613.1"/>
    <property type="molecule type" value="Genomic_DNA"/>
</dbReference>
<evidence type="ECO:0000313" key="3">
    <source>
        <dbReference type="EMBL" id="RJO75613.1"/>
    </source>
</evidence>
<dbReference type="PANTHER" id="PTHR34987">
    <property type="entry name" value="C, PUTATIVE (AFU_ORTHOLOGUE AFUA_3G02880)-RELATED"/>
    <property type="match status" value="1"/>
</dbReference>
<dbReference type="Pfam" id="PF17389">
    <property type="entry name" value="Bac_rhamnosid6H"/>
    <property type="match status" value="1"/>
</dbReference>
<evidence type="ECO:0000259" key="2">
    <source>
        <dbReference type="Pfam" id="PF17389"/>
    </source>
</evidence>
<dbReference type="InterPro" id="IPR035396">
    <property type="entry name" value="Bac_rhamnosid6H"/>
</dbReference>
<dbReference type="AlphaFoldDB" id="A0A3A4K554"/>
<accession>A0A3A4K554</accession>
<reference evidence="3 4" key="1">
    <citation type="submission" date="2018-09" db="EMBL/GenBank/DDBJ databases">
        <title>YIM PH21274 draft genome.</title>
        <authorList>
            <person name="Miao C."/>
        </authorList>
    </citation>
    <scope>NUCLEOTIDE SEQUENCE [LARGE SCALE GENOMIC DNA]</scope>
    <source>
        <strain evidence="3 4">YIM PH 21724</strain>
    </source>
</reference>
<evidence type="ECO:0000313" key="4">
    <source>
        <dbReference type="Proteomes" id="UP000266677"/>
    </source>
</evidence>
<feature type="compositionally biased region" description="Basic and acidic residues" evidence="1">
    <location>
        <begin position="318"/>
        <end position="349"/>
    </location>
</feature>
<dbReference type="InterPro" id="IPR008979">
    <property type="entry name" value="Galactose-bd-like_sf"/>
</dbReference>
<dbReference type="SUPFAM" id="SSF49785">
    <property type="entry name" value="Galactose-binding domain-like"/>
    <property type="match status" value="1"/>
</dbReference>
<dbReference type="Gene3D" id="1.50.10.10">
    <property type="match status" value="1"/>
</dbReference>
<dbReference type="InterPro" id="IPR008928">
    <property type="entry name" value="6-hairpin_glycosidase_sf"/>
</dbReference>
<dbReference type="SUPFAM" id="SSF48208">
    <property type="entry name" value="Six-hairpin glycosidases"/>
    <property type="match status" value="1"/>
</dbReference>
<dbReference type="Gene3D" id="2.60.420.10">
    <property type="entry name" value="Maltose phosphorylase, domain 3"/>
    <property type="match status" value="1"/>
</dbReference>
<keyword evidence="4" id="KW-1185">Reference proteome</keyword>
<comment type="caution">
    <text evidence="3">The sequence shown here is derived from an EMBL/GenBank/DDBJ whole genome shotgun (WGS) entry which is preliminary data.</text>
</comment>
<sequence length="896" mass="97367">MRSVLPHTLEFYRVVGKTLAMWTGQWIWSEETALGGPTAAQPYGSLHPDRLDRRVLFRRGFELARPPERASMRITADSRYRLYVNGIEIGAGPVRHGPRQLSFDVHEIDGALRVGTNVVAVLARFYGHPVPWWEPSPPSLTLGGGSLVAEVRLDDRVIGTDDTWRCVRAQAWQPGRPAGMLLSQLPETFDARLLDPQWATVEFDDSGWSFARVLAEHSVVGPQGSTRPPTEPWGVLTPRAIPELTGETHEAAVVDQRPAAAFDRGTTSESEHRIAAVSDPRNAPESGRRIAAAPDRRTMPDLDPHIAAVSGRHTAAASDRRTAPASDRHTAPASDRHTAPASDRHTAPEDIDPRAVLTAALGGNSGARTLLIADFAMIVSGRLDLRFDAPGGSTIDGALVEVPTVAALDSAPVFRYVTRGWADTYRSDDSVGGRYLVLAFDPGVHPVTLRLREHLRPRTPVAPFVCSDARLDNIYRVGLRTVDLTAHDAYIDCPTREQRAWTGDGVVHQSVDLIANRDWRLARWNPVLAAQPRVDGLLPMVVAGDFATTQVPTIPDWSLHWIRSVHNLFRYTGDKELVGSLLPTVEGVLRFFEPYCGPDDLIAEVPGWVLIDWSPVQVRGASAALNALVARALRDFADMARWLGDSGRVRWAVGLHARLRRGFEAFWDPARGAYRDNIVAGRLGTGVSEHVAAAAVCADLVPARRKPLVLRLLLDRPAMFTASPLADHGGDAVGPSEGQPVSARAEPDWDTEHLVVGAQPFFRYVVHDALAMLGAADRIAELCLDWNSLLADAPTALRECWEGGSYCHGWSATPTRDLIRYTLGITPAEPGYAVVRIAPRPGILTAASGAAPTPHGDVTVAIDGDHVSIDSPVPVELVDRAGVIVGHPAGRIRVAF</sequence>
<dbReference type="PANTHER" id="PTHR34987:SF4">
    <property type="entry name" value="ALPHA-L-RHAMNOSIDASE C-TERMINAL DOMAIN-CONTAINING PROTEIN"/>
    <property type="match status" value="1"/>
</dbReference>
<dbReference type="Proteomes" id="UP000266677">
    <property type="component" value="Unassembled WGS sequence"/>
</dbReference>
<name>A0A3A4K554_9NOCA</name>
<proteinExistence type="predicted"/>
<organism evidence="3 4">
    <name type="scientific">Nocardia panacis</name>
    <dbReference type="NCBI Taxonomy" id="2340916"/>
    <lineage>
        <taxon>Bacteria</taxon>
        <taxon>Bacillati</taxon>
        <taxon>Actinomycetota</taxon>
        <taxon>Actinomycetes</taxon>
        <taxon>Mycobacteriales</taxon>
        <taxon>Nocardiaceae</taxon>
        <taxon>Nocardia</taxon>
    </lineage>
</organism>
<protein>
    <submittedName>
        <fullName evidence="3">Alpha-L-rhamnosidase</fullName>
    </submittedName>
</protein>
<dbReference type="InterPro" id="IPR012341">
    <property type="entry name" value="6hp_glycosidase-like_sf"/>
</dbReference>
<feature type="region of interest" description="Disordered" evidence="1">
    <location>
        <begin position="260"/>
        <end position="349"/>
    </location>
</feature>
<evidence type="ECO:0000256" key="1">
    <source>
        <dbReference type="SAM" id="MobiDB-lite"/>
    </source>
</evidence>
<gene>
    <name evidence="3" type="ORF">D5S18_14405</name>
</gene>
<dbReference type="GO" id="GO:0005975">
    <property type="term" value="P:carbohydrate metabolic process"/>
    <property type="evidence" value="ECO:0007669"/>
    <property type="project" value="InterPro"/>
</dbReference>
<feature type="compositionally biased region" description="Basic and acidic residues" evidence="1">
    <location>
        <begin position="294"/>
        <end position="304"/>
    </location>
</feature>
<feature type="domain" description="Alpha-L-rhamnosidase six-hairpin glycosidase" evidence="2">
    <location>
        <begin position="462"/>
        <end position="677"/>
    </location>
</feature>
<dbReference type="Gene3D" id="2.60.120.260">
    <property type="entry name" value="Galactose-binding domain-like"/>
    <property type="match status" value="2"/>
</dbReference>